<evidence type="ECO:0000313" key="14">
    <source>
        <dbReference type="Proteomes" id="UP000265716"/>
    </source>
</evidence>
<dbReference type="Proteomes" id="UP000266643">
    <property type="component" value="Unassembled WGS sequence"/>
</dbReference>
<proteinExistence type="inferred from homology"/>
<evidence type="ECO:0000256" key="8">
    <source>
        <dbReference type="SAM" id="MobiDB-lite"/>
    </source>
</evidence>
<dbReference type="PANTHER" id="PTHR42865:SF7">
    <property type="entry name" value="PROTON_GLUTAMATE-ASPARTATE SYMPORTER"/>
    <property type="match status" value="1"/>
</dbReference>
<reference evidence="14 15" key="1">
    <citation type="submission" date="2018-08" db="EMBL/GenBank/DDBJ databases">
        <title>Aphanomyces genome sequencing and annotation.</title>
        <authorList>
            <person name="Minardi D."/>
            <person name="Oidtmann B."/>
            <person name="Van Der Giezen M."/>
            <person name="Studholme D.J."/>
        </authorList>
    </citation>
    <scope>NUCLEOTIDE SEQUENCE [LARGE SCALE GENOMIC DNA]</scope>
    <source>
        <strain evidence="13 15">197901</strain>
        <strain evidence="11 17">D2</strain>
        <strain evidence="12 14">SA</strain>
        <strain evidence="10 18">Si</strain>
        <strain evidence="9 16">Yx</strain>
    </source>
</reference>
<keyword evidence="3" id="KW-1003">Cell membrane</keyword>
<evidence type="ECO:0000256" key="3">
    <source>
        <dbReference type="ARBA" id="ARBA00022475"/>
    </source>
</evidence>
<feature type="transmembrane region" description="Helical" evidence="7">
    <location>
        <begin position="415"/>
        <end position="438"/>
    </location>
</feature>
<keyword evidence="4 7" id="KW-0812">Transmembrane</keyword>
<dbReference type="EMBL" id="QUTD01006140">
    <property type="protein sequence ID" value="RHY57279.1"/>
    <property type="molecule type" value="Genomic_DNA"/>
</dbReference>
<dbReference type="Proteomes" id="UP000266196">
    <property type="component" value="Unassembled WGS sequence"/>
</dbReference>
<evidence type="ECO:0000313" key="9">
    <source>
        <dbReference type="EMBL" id="RHY05084.1"/>
    </source>
</evidence>
<evidence type="ECO:0000313" key="10">
    <source>
        <dbReference type="EMBL" id="RHY41167.1"/>
    </source>
</evidence>
<evidence type="ECO:0000313" key="16">
    <source>
        <dbReference type="Proteomes" id="UP000266239"/>
    </source>
</evidence>
<dbReference type="GO" id="GO:0005886">
    <property type="term" value="C:plasma membrane"/>
    <property type="evidence" value="ECO:0007669"/>
    <property type="project" value="UniProtKB-SubCell"/>
</dbReference>
<evidence type="ECO:0000313" key="11">
    <source>
        <dbReference type="EMBL" id="RHY57279.1"/>
    </source>
</evidence>
<dbReference type="Proteomes" id="UP000283543">
    <property type="component" value="Unassembled WGS sequence"/>
</dbReference>
<dbReference type="EMBL" id="QUTB01009220">
    <property type="protein sequence ID" value="RHY41167.1"/>
    <property type="molecule type" value="Genomic_DNA"/>
</dbReference>
<keyword evidence="6 7" id="KW-0472">Membrane</keyword>
<dbReference type="Proteomes" id="UP000265716">
    <property type="component" value="Unassembled WGS sequence"/>
</dbReference>
<dbReference type="SUPFAM" id="SSF118215">
    <property type="entry name" value="Proton glutamate symport protein"/>
    <property type="match status" value="1"/>
</dbReference>
<organism evidence="13 15">
    <name type="scientific">Aphanomyces astaci</name>
    <name type="common">Crayfish plague agent</name>
    <dbReference type="NCBI Taxonomy" id="112090"/>
    <lineage>
        <taxon>Eukaryota</taxon>
        <taxon>Sar</taxon>
        <taxon>Stramenopiles</taxon>
        <taxon>Oomycota</taxon>
        <taxon>Saprolegniomycetes</taxon>
        <taxon>Saprolegniales</taxon>
        <taxon>Verrucalvaceae</taxon>
        <taxon>Aphanomyces</taxon>
    </lineage>
</organism>
<keyword evidence="2 7" id="KW-0813">Transport</keyword>
<evidence type="ECO:0000256" key="5">
    <source>
        <dbReference type="ARBA" id="ARBA00022989"/>
    </source>
</evidence>
<evidence type="ECO:0000313" key="12">
    <source>
        <dbReference type="EMBL" id="RHY74297.1"/>
    </source>
</evidence>
<evidence type="ECO:0000313" key="18">
    <source>
        <dbReference type="Proteomes" id="UP000283543"/>
    </source>
</evidence>
<accession>A0A397ER79</accession>
<evidence type="ECO:0000313" key="13">
    <source>
        <dbReference type="EMBL" id="RHZ01535.1"/>
    </source>
</evidence>
<keyword evidence="7" id="KW-0769">Symport</keyword>
<evidence type="ECO:0000313" key="17">
    <source>
        <dbReference type="Proteomes" id="UP000266643"/>
    </source>
</evidence>
<feature type="transmembrane region" description="Helical" evidence="7">
    <location>
        <begin position="135"/>
        <end position="156"/>
    </location>
</feature>
<feature type="region of interest" description="Disordered" evidence="8">
    <location>
        <begin position="80"/>
        <end position="105"/>
    </location>
</feature>
<dbReference type="GO" id="GO:0015293">
    <property type="term" value="F:symporter activity"/>
    <property type="evidence" value="ECO:0007669"/>
    <property type="project" value="UniProtKB-UniRule"/>
</dbReference>
<dbReference type="VEuPathDB" id="FungiDB:H257_15635"/>
<sequence>MHQISKRTLKTKLASVYTHPLFLPIVGTMTSSRPKIILFSGDLAATDSPGQPSTNYAELGYDINTKKAAAKKFDAHDDTSAFHHHHQQHYQQAQPPQQPPHKPGPDYVNLQAFGQAYAIGSKHMSIAQYRRATKLMAYGAAAGIVLGAVLINWGSINEDSSISANVGRWIGLVGRLYLRAVFCIVLPMVLASMALSIAEIMRIGKGGRIAWRVMGYFLLTKVFAVCIGLAMALAFESQFTSLAVKAQPTPGLMYLRCGQSANTYVVASSTGAVSCENKTLENTAMATFVVKDTNNVFARNIDPNAVPSVKLAKSVLALTNDIIPDNVVRAMVSTNILSIATFAMIFGAAVCKNYRQNSTGTHYVMDILRQVHFVCELFAEWLLVLSPLPLCLLIASAAAMGQSNAQVNFASSCVYFVIAYLSAVAIYSGLVLPLLLYAATKTNPYVYLSAILPAQVFAFSCSSSSATIPFTMRCVESSLQVSSSLNRFVVTLGAPLNKDGTAIYLPLAIVFLAKVSNITIDGASYPLILVLSILASVVTLPVPNAAPVTLYGIWAAVQSENFPAAVSFLTGIHWLMDRLTTVVNVTGDAVVARIVAHHVDEMAVSDSDTACQTLY</sequence>
<feature type="transmembrane region" description="Helical" evidence="7">
    <location>
        <begin position="176"/>
        <end position="201"/>
    </location>
</feature>
<evidence type="ECO:0000256" key="4">
    <source>
        <dbReference type="ARBA" id="ARBA00022692"/>
    </source>
</evidence>
<dbReference type="Gene3D" id="1.10.3860.10">
    <property type="entry name" value="Sodium:dicarboxylate symporter"/>
    <property type="match status" value="1"/>
</dbReference>
<protein>
    <recommendedName>
        <fullName evidence="7">Amino acid transporter</fullName>
    </recommendedName>
</protein>
<gene>
    <name evidence="9" type="ORF">DYB25_003424</name>
    <name evidence="11" type="ORF">DYB30_004449</name>
    <name evidence="13" type="ORF">DYB31_000086</name>
    <name evidence="10" type="ORF">DYB34_003760</name>
    <name evidence="12" type="ORF">DYB38_000002</name>
</gene>
<keyword evidence="5 7" id="KW-1133">Transmembrane helix</keyword>
<evidence type="ECO:0000256" key="1">
    <source>
        <dbReference type="ARBA" id="ARBA00004651"/>
    </source>
</evidence>
<dbReference type="AlphaFoldDB" id="A0A397ER79"/>
<dbReference type="InterPro" id="IPR036458">
    <property type="entry name" value="Na:dicarbo_symporter_sf"/>
</dbReference>
<dbReference type="Pfam" id="PF00375">
    <property type="entry name" value="SDF"/>
    <property type="match status" value="1"/>
</dbReference>
<dbReference type="Proteomes" id="UP000266239">
    <property type="component" value="Unassembled WGS sequence"/>
</dbReference>
<dbReference type="PRINTS" id="PR00173">
    <property type="entry name" value="EDTRNSPORT"/>
</dbReference>
<dbReference type="InterPro" id="IPR001991">
    <property type="entry name" value="Na-dicarboxylate_symporter"/>
</dbReference>
<evidence type="ECO:0000256" key="7">
    <source>
        <dbReference type="RuleBase" id="RU361216"/>
    </source>
</evidence>
<evidence type="ECO:0000256" key="2">
    <source>
        <dbReference type="ARBA" id="ARBA00022448"/>
    </source>
</evidence>
<dbReference type="EMBL" id="QUTC01002376">
    <property type="protein sequence ID" value="RHY74297.1"/>
    <property type="molecule type" value="Genomic_DNA"/>
</dbReference>
<dbReference type="PANTHER" id="PTHR42865">
    <property type="entry name" value="PROTON/GLUTAMATE-ASPARTATE SYMPORTER"/>
    <property type="match status" value="1"/>
</dbReference>
<feature type="transmembrane region" description="Helical" evidence="7">
    <location>
        <begin position="371"/>
        <end position="395"/>
    </location>
</feature>
<feature type="transmembrane region" description="Helical" evidence="7">
    <location>
        <begin position="213"/>
        <end position="235"/>
    </location>
</feature>
<comment type="caution">
    <text evidence="13">The sequence shown here is derived from an EMBL/GenBank/DDBJ whole genome shotgun (WGS) entry which is preliminary data.</text>
</comment>
<comment type="subcellular location">
    <subcellularLocation>
        <location evidence="1">Cell membrane</location>
        <topology evidence="1">Multi-pass membrane protein</topology>
    </subcellularLocation>
    <subcellularLocation>
        <location evidence="7">Membrane</location>
        <topology evidence="7">Multi-pass membrane protein</topology>
    </subcellularLocation>
</comment>
<feature type="transmembrane region" description="Helical" evidence="7">
    <location>
        <begin position="330"/>
        <end position="350"/>
    </location>
</feature>
<dbReference type="EMBL" id="QUTE01014776">
    <property type="protein sequence ID" value="RHZ01535.1"/>
    <property type="molecule type" value="Genomic_DNA"/>
</dbReference>
<name>A0A397ER79_APHAT</name>
<comment type="similarity">
    <text evidence="7">Belongs to the dicarboxylate/amino acid:cation symporter (DAACS) (TC 2.A.23) family.</text>
</comment>
<evidence type="ECO:0000313" key="15">
    <source>
        <dbReference type="Proteomes" id="UP000266196"/>
    </source>
</evidence>
<evidence type="ECO:0000256" key="6">
    <source>
        <dbReference type="ARBA" id="ARBA00023136"/>
    </source>
</evidence>
<dbReference type="EMBL" id="QUTA01008003">
    <property type="protein sequence ID" value="RHY05084.1"/>
    <property type="molecule type" value="Genomic_DNA"/>
</dbReference>